<feature type="transmembrane region" description="Helical" evidence="1">
    <location>
        <begin position="130"/>
        <end position="156"/>
    </location>
</feature>
<dbReference type="VEuPathDB" id="AmoebaDB:NAEGRDRAFT_70145"/>
<dbReference type="Proteomes" id="UP000006671">
    <property type="component" value="Unassembled WGS sequence"/>
</dbReference>
<protein>
    <submittedName>
        <fullName evidence="2">Predicted protein</fullName>
    </submittedName>
</protein>
<gene>
    <name evidence="2" type="ORF">NAEGRDRAFT_70145</name>
</gene>
<sequence>MLIFTPKEPFTTVDIRGSVSCTQANDYGFEIPSDYTVDSMEVTYMFTKFYPFSSDRQDITIYVKIGSVANSTHYDAKKESISTPLVIESSSQEIPIRNTTVYFQVLGTGMCKDKLENYYKVTFKIYPTRFPWWATLLIVLGGMIGLFSVFALLTIIGHKYKEWKRRQQYTENI</sequence>
<dbReference type="RefSeq" id="XP_002674737.1">
    <property type="nucleotide sequence ID" value="XM_002674691.1"/>
</dbReference>
<evidence type="ECO:0000256" key="1">
    <source>
        <dbReference type="SAM" id="Phobius"/>
    </source>
</evidence>
<accession>D2VMI2</accession>
<organism evidence="3">
    <name type="scientific">Naegleria gruberi</name>
    <name type="common">Amoeba</name>
    <dbReference type="NCBI Taxonomy" id="5762"/>
    <lineage>
        <taxon>Eukaryota</taxon>
        <taxon>Discoba</taxon>
        <taxon>Heterolobosea</taxon>
        <taxon>Tetramitia</taxon>
        <taxon>Eutetramitia</taxon>
        <taxon>Vahlkampfiidae</taxon>
        <taxon>Naegleria</taxon>
    </lineage>
</organism>
<reference evidence="2 3" key="1">
    <citation type="journal article" date="2010" name="Cell">
        <title>The genome of Naegleria gruberi illuminates early eukaryotic versatility.</title>
        <authorList>
            <person name="Fritz-Laylin L.K."/>
            <person name="Prochnik S.E."/>
            <person name="Ginger M.L."/>
            <person name="Dacks J.B."/>
            <person name="Carpenter M.L."/>
            <person name="Field M.C."/>
            <person name="Kuo A."/>
            <person name="Paredez A."/>
            <person name="Chapman J."/>
            <person name="Pham J."/>
            <person name="Shu S."/>
            <person name="Neupane R."/>
            <person name="Cipriano M."/>
            <person name="Mancuso J."/>
            <person name="Tu H."/>
            <person name="Salamov A."/>
            <person name="Lindquist E."/>
            <person name="Shapiro H."/>
            <person name="Lucas S."/>
            <person name="Grigoriev I.V."/>
            <person name="Cande W.Z."/>
            <person name="Fulton C."/>
            <person name="Rokhsar D.S."/>
            <person name="Dawson S.C."/>
        </authorList>
    </citation>
    <scope>NUCLEOTIDE SEQUENCE [LARGE SCALE GENOMIC DNA]</scope>
    <source>
        <strain evidence="2 3">NEG-M</strain>
    </source>
</reference>
<evidence type="ECO:0000313" key="2">
    <source>
        <dbReference type="EMBL" id="EFC41993.1"/>
    </source>
</evidence>
<proteinExistence type="predicted"/>
<keyword evidence="1" id="KW-0812">Transmembrane</keyword>
<keyword evidence="3" id="KW-1185">Reference proteome</keyword>
<dbReference type="OMA" id="CTQANDY"/>
<evidence type="ECO:0000313" key="3">
    <source>
        <dbReference type="Proteomes" id="UP000006671"/>
    </source>
</evidence>
<dbReference type="GeneID" id="8862686"/>
<keyword evidence="1" id="KW-1133">Transmembrane helix</keyword>
<dbReference type="KEGG" id="ngr:NAEGRDRAFT_70145"/>
<keyword evidence="1" id="KW-0472">Membrane</keyword>
<dbReference type="EMBL" id="GG738882">
    <property type="protein sequence ID" value="EFC41993.1"/>
    <property type="molecule type" value="Genomic_DNA"/>
</dbReference>
<dbReference type="AlphaFoldDB" id="D2VMI2"/>
<name>D2VMI2_NAEGR</name>
<dbReference type="InParanoid" id="D2VMI2"/>